<proteinExistence type="predicted"/>
<keyword evidence="1" id="KW-0732">Signal</keyword>
<evidence type="ECO:0008006" key="4">
    <source>
        <dbReference type="Google" id="ProtNLM"/>
    </source>
</evidence>
<evidence type="ECO:0000313" key="3">
    <source>
        <dbReference type="Proteomes" id="UP000307440"/>
    </source>
</evidence>
<feature type="signal peptide" evidence="1">
    <location>
        <begin position="1"/>
        <end position="18"/>
    </location>
</feature>
<dbReference type="Proteomes" id="UP000307440">
    <property type="component" value="Unassembled WGS sequence"/>
</dbReference>
<reference evidence="2 3" key="1">
    <citation type="journal article" date="2019" name="Nat. Ecol. Evol.">
        <title>Megaphylogeny resolves global patterns of mushroom evolution.</title>
        <authorList>
            <person name="Varga T."/>
            <person name="Krizsan K."/>
            <person name="Foldi C."/>
            <person name="Dima B."/>
            <person name="Sanchez-Garcia M."/>
            <person name="Sanchez-Ramirez S."/>
            <person name="Szollosi G.J."/>
            <person name="Szarkandi J.G."/>
            <person name="Papp V."/>
            <person name="Albert L."/>
            <person name="Andreopoulos W."/>
            <person name="Angelini C."/>
            <person name="Antonin V."/>
            <person name="Barry K.W."/>
            <person name="Bougher N.L."/>
            <person name="Buchanan P."/>
            <person name="Buyck B."/>
            <person name="Bense V."/>
            <person name="Catcheside P."/>
            <person name="Chovatia M."/>
            <person name="Cooper J."/>
            <person name="Damon W."/>
            <person name="Desjardin D."/>
            <person name="Finy P."/>
            <person name="Geml J."/>
            <person name="Haridas S."/>
            <person name="Hughes K."/>
            <person name="Justo A."/>
            <person name="Karasinski D."/>
            <person name="Kautmanova I."/>
            <person name="Kiss B."/>
            <person name="Kocsube S."/>
            <person name="Kotiranta H."/>
            <person name="LaButti K.M."/>
            <person name="Lechner B.E."/>
            <person name="Liimatainen K."/>
            <person name="Lipzen A."/>
            <person name="Lukacs Z."/>
            <person name="Mihaltcheva S."/>
            <person name="Morgado L.N."/>
            <person name="Niskanen T."/>
            <person name="Noordeloos M.E."/>
            <person name="Ohm R.A."/>
            <person name="Ortiz-Santana B."/>
            <person name="Ovrebo C."/>
            <person name="Racz N."/>
            <person name="Riley R."/>
            <person name="Savchenko A."/>
            <person name="Shiryaev A."/>
            <person name="Soop K."/>
            <person name="Spirin V."/>
            <person name="Szebenyi C."/>
            <person name="Tomsovsky M."/>
            <person name="Tulloss R.E."/>
            <person name="Uehling J."/>
            <person name="Grigoriev I.V."/>
            <person name="Vagvolgyi C."/>
            <person name="Papp T."/>
            <person name="Martin F.M."/>
            <person name="Miettinen O."/>
            <person name="Hibbett D.S."/>
            <person name="Nagy L.G."/>
        </authorList>
    </citation>
    <scope>NUCLEOTIDE SEQUENCE [LARGE SCALE GENOMIC DNA]</scope>
    <source>
        <strain evidence="2 3">CBS 121175</strain>
    </source>
</reference>
<keyword evidence="3" id="KW-1185">Reference proteome</keyword>
<organism evidence="2 3">
    <name type="scientific">Coprinopsis marcescibilis</name>
    <name type="common">Agaric fungus</name>
    <name type="synonym">Psathyrella marcescibilis</name>
    <dbReference type="NCBI Taxonomy" id="230819"/>
    <lineage>
        <taxon>Eukaryota</taxon>
        <taxon>Fungi</taxon>
        <taxon>Dikarya</taxon>
        <taxon>Basidiomycota</taxon>
        <taxon>Agaricomycotina</taxon>
        <taxon>Agaricomycetes</taxon>
        <taxon>Agaricomycetidae</taxon>
        <taxon>Agaricales</taxon>
        <taxon>Agaricineae</taxon>
        <taxon>Psathyrellaceae</taxon>
        <taxon>Coprinopsis</taxon>
    </lineage>
</organism>
<name>A0A5C3LGF2_COPMA</name>
<sequence length="87" mass="10453">MRWTLRSIIRLLTSWASSLRTRWRMMLLGLGRSPRAPPSYHDPRRVVVARSPFPRSMYYITLCYLKCFAVYEVCSNRWNRKGSELKR</sequence>
<feature type="chain" id="PRO_5022967191" description="Secreted protein" evidence="1">
    <location>
        <begin position="19"/>
        <end position="87"/>
    </location>
</feature>
<dbReference type="AlphaFoldDB" id="A0A5C3LGF2"/>
<evidence type="ECO:0000256" key="1">
    <source>
        <dbReference type="SAM" id="SignalP"/>
    </source>
</evidence>
<dbReference type="EMBL" id="ML210163">
    <property type="protein sequence ID" value="TFK27601.1"/>
    <property type="molecule type" value="Genomic_DNA"/>
</dbReference>
<gene>
    <name evidence="2" type="ORF">FA15DRAFT_160397</name>
</gene>
<evidence type="ECO:0000313" key="2">
    <source>
        <dbReference type="EMBL" id="TFK27601.1"/>
    </source>
</evidence>
<accession>A0A5C3LGF2</accession>
<protein>
    <recommendedName>
        <fullName evidence="4">Secreted protein</fullName>
    </recommendedName>
</protein>